<reference evidence="10" key="1">
    <citation type="submission" date="2022-07" db="EMBL/GenBank/DDBJ databases">
        <title>Phylogenomic reconstructions and comparative analyses of Kickxellomycotina fungi.</title>
        <authorList>
            <person name="Reynolds N.K."/>
            <person name="Stajich J.E."/>
            <person name="Barry K."/>
            <person name="Grigoriev I.V."/>
            <person name="Crous P."/>
            <person name="Smith M.E."/>
        </authorList>
    </citation>
    <scope>NUCLEOTIDE SEQUENCE</scope>
    <source>
        <strain evidence="10">CBS 109367</strain>
    </source>
</reference>
<keyword evidence="4" id="KW-0805">Transcription regulation</keyword>
<dbReference type="SUPFAM" id="SSF57701">
    <property type="entry name" value="Zn2/Cys6 DNA-binding domain"/>
    <property type="match status" value="1"/>
</dbReference>
<name>A0A9W8GFT1_9FUNG</name>
<keyword evidence="6" id="KW-0804">Transcription</keyword>
<dbReference type="SMART" id="SM00066">
    <property type="entry name" value="GAL4"/>
    <property type="match status" value="1"/>
</dbReference>
<dbReference type="Proteomes" id="UP001151516">
    <property type="component" value="Unassembled WGS sequence"/>
</dbReference>
<dbReference type="InterPro" id="IPR051615">
    <property type="entry name" value="Transcr_Regulatory_Elem"/>
</dbReference>
<evidence type="ECO:0000256" key="7">
    <source>
        <dbReference type="ARBA" id="ARBA00023242"/>
    </source>
</evidence>
<dbReference type="GO" id="GO:0005634">
    <property type="term" value="C:nucleus"/>
    <property type="evidence" value="ECO:0007669"/>
    <property type="project" value="UniProtKB-SubCell"/>
</dbReference>
<evidence type="ECO:0000256" key="8">
    <source>
        <dbReference type="SAM" id="MobiDB-lite"/>
    </source>
</evidence>
<keyword evidence="3" id="KW-0862">Zinc</keyword>
<evidence type="ECO:0000256" key="1">
    <source>
        <dbReference type="ARBA" id="ARBA00004123"/>
    </source>
</evidence>
<proteinExistence type="predicted"/>
<comment type="caution">
    <text evidence="10">The sequence shown here is derived from an EMBL/GenBank/DDBJ whole genome shotgun (WGS) entry which is preliminary data.</text>
</comment>
<dbReference type="EMBL" id="JANBTX010000251">
    <property type="protein sequence ID" value="KAJ2683883.1"/>
    <property type="molecule type" value="Genomic_DNA"/>
</dbReference>
<dbReference type="PANTHER" id="PTHR31313">
    <property type="entry name" value="TY1 ENHANCER ACTIVATOR"/>
    <property type="match status" value="1"/>
</dbReference>
<dbReference type="OrthoDB" id="10261408at2759"/>
<keyword evidence="2" id="KW-0479">Metal-binding</keyword>
<evidence type="ECO:0000256" key="4">
    <source>
        <dbReference type="ARBA" id="ARBA00023015"/>
    </source>
</evidence>
<feature type="region of interest" description="Disordered" evidence="8">
    <location>
        <begin position="816"/>
        <end position="888"/>
    </location>
</feature>
<dbReference type="GO" id="GO:0000981">
    <property type="term" value="F:DNA-binding transcription factor activity, RNA polymerase II-specific"/>
    <property type="evidence" value="ECO:0007669"/>
    <property type="project" value="InterPro"/>
</dbReference>
<dbReference type="Pfam" id="PF00172">
    <property type="entry name" value="Zn_clus"/>
    <property type="match status" value="1"/>
</dbReference>
<accession>A0A9W8GFT1</accession>
<dbReference type="InterPro" id="IPR036864">
    <property type="entry name" value="Zn2-C6_fun-type_DNA-bd_sf"/>
</dbReference>
<evidence type="ECO:0000256" key="6">
    <source>
        <dbReference type="ARBA" id="ARBA00023163"/>
    </source>
</evidence>
<dbReference type="CDD" id="cd00067">
    <property type="entry name" value="GAL4"/>
    <property type="match status" value="1"/>
</dbReference>
<evidence type="ECO:0000256" key="2">
    <source>
        <dbReference type="ARBA" id="ARBA00022723"/>
    </source>
</evidence>
<dbReference type="GO" id="GO:0008270">
    <property type="term" value="F:zinc ion binding"/>
    <property type="evidence" value="ECO:0007669"/>
    <property type="project" value="InterPro"/>
</dbReference>
<dbReference type="GO" id="GO:0003677">
    <property type="term" value="F:DNA binding"/>
    <property type="evidence" value="ECO:0007669"/>
    <property type="project" value="UniProtKB-KW"/>
</dbReference>
<feature type="compositionally biased region" description="Polar residues" evidence="8">
    <location>
        <begin position="865"/>
        <end position="888"/>
    </location>
</feature>
<evidence type="ECO:0000256" key="5">
    <source>
        <dbReference type="ARBA" id="ARBA00023125"/>
    </source>
</evidence>
<keyword evidence="7" id="KW-0539">Nucleus</keyword>
<evidence type="ECO:0000313" key="11">
    <source>
        <dbReference type="Proteomes" id="UP001151516"/>
    </source>
</evidence>
<keyword evidence="11" id="KW-1185">Reference proteome</keyword>
<dbReference type="PANTHER" id="PTHR31313:SF81">
    <property type="entry name" value="TY1 ENHANCER ACTIVATOR"/>
    <property type="match status" value="1"/>
</dbReference>
<dbReference type="PROSITE" id="PS50048">
    <property type="entry name" value="ZN2_CY6_FUNGAL_2"/>
    <property type="match status" value="1"/>
</dbReference>
<sequence>MSLDPQSVPFLRSCERCRQKKRKCSGDKPSCAWCARHSIPCRYRRTTRFKKQLEGYPGQLISALEVPVTLTGSRPEDWGQVIAPLTSESQSWPTLAPQAGTQSSANPLSADDIARLFSVDMVPESSALPPDFLQMANSFITPFSATAPLAMPEWMARTNTDASLLANLGDLANSDQAGSFQDWLSLSASDFQREGMGELVNDFPSDEPMFPFDANTTPMGIDSLLLSLSDSSVSGNTALQAIPVGFVSGPDPSFPATTPATSNIIDQADSNQPSPNLVTSSLSKESSFVEPAAELDVPPILKAYVSAIPGNVSPEAVYQIMRETFKAPRTGMVSLNLELVWFMLHKGVLPRIAFYGHISSTIRCSVVANLNIRSMVPPNIDESCYELALKEVPVVKDCATIWGAIGLCMLARYEFQSLRYQEMAEHADMAMDVMHRIIYAGHRYPWHGVSSSDKETFGFQYLIAIHWKVFLWKLLSLMLIHHNMAFKSDLEGLPSYSSKTFDLYTMDQPYDVDLMDFIPPNSWLGASTEPRPNIRFRGPSDPEFMRLRPEGSPCFNRAATSGSYIQQLLVVFAKVLAEQDKVRKGQIGFDKLLKGLWAFKERMRAWRYSLPADLVVDNSMVAGYLDAIRVESQASSDEIDLRAARLKDAIVLFLTYHSFIIRANRFVMKAMLGEPLDLPPPDISTAAFNIRDLYDSTAPSQAVKASLGDMNFAFHGCRTQALESGNALCNIVQAAYMCKFNFYTLGSTVVFSISDLLAMNIGLLKNRDANIVWRAKSKLSNVFNILRLLRHWAPALNMFVSGFKALSDPDLCIDEPSNSNAHQREGMGPGMLDLKASPTSLNGDGDISSDERMSLPNQKRRRVAESQQQASMTSTDGGVEPFTTNSNPEAVSVVAPGYVKRDETLSYHAAEPIPEFANPFPPSHVVSLIIKDLGL</sequence>
<dbReference type="Gene3D" id="4.10.240.10">
    <property type="entry name" value="Zn(2)-C6 fungal-type DNA-binding domain"/>
    <property type="match status" value="1"/>
</dbReference>
<organism evidence="10 11">
    <name type="scientific">Coemansia spiralis</name>
    <dbReference type="NCBI Taxonomy" id="417178"/>
    <lineage>
        <taxon>Eukaryota</taxon>
        <taxon>Fungi</taxon>
        <taxon>Fungi incertae sedis</taxon>
        <taxon>Zoopagomycota</taxon>
        <taxon>Kickxellomycotina</taxon>
        <taxon>Kickxellomycetes</taxon>
        <taxon>Kickxellales</taxon>
        <taxon>Kickxellaceae</taxon>
        <taxon>Coemansia</taxon>
    </lineage>
</organism>
<evidence type="ECO:0000259" key="9">
    <source>
        <dbReference type="PROSITE" id="PS50048"/>
    </source>
</evidence>
<dbReference type="AlphaFoldDB" id="A0A9W8GFT1"/>
<protein>
    <recommendedName>
        <fullName evidence="9">Zn(2)-C6 fungal-type domain-containing protein</fullName>
    </recommendedName>
</protein>
<feature type="region of interest" description="Disordered" evidence="8">
    <location>
        <begin position="257"/>
        <end position="280"/>
    </location>
</feature>
<dbReference type="InterPro" id="IPR001138">
    <property type="entry name" value="Zn2Cys6_DnaBD"/>
</dbReference>
<dbReference type="PROSITE" id="PS00463">
    <property type="entry name" value="ZN2_CY6_FUNGAL_1"/>
    <property type="match status" value="1"/>
</dbReference>
<evidence type="ECO:0000256" key="3">
    <source>
        <dbReference type="ARBA" id="ARBA00022833"/>
    </source>
</evidence>
<evidence type="ECO:0000313" key="10">
    <source>
        <dbReference type="EMBL" id="KAJ2683883.1"/>
    </source>
</evidence>
<feature type="domain" description="Zn(2)-C6 fungal-type" evidence="9">
    <location>
        <begin position="13"/>
        <end position="43"/>
    </location>
</feature>
<gene>
    <name evidence="10" type="ORF">IWW39_005248</name>
</gene>
<comment type="subcellular location">
    <subcellularLocation>
        <location evidence="1">Nucleus</location>
    </subcellularLocation>
</comment>
<feature type="non-terminal residue" evidence="10">
    <location>
        <position position="935"/>
    </location>
</feature>
<keyword evidence="5" id="KW-0238">DNA-binding</keyword>